<keyword evidence="1" id="KW-1133">Transmembrane helix</keyword>
<keyword evidence="1" id="KW-0472">Membrane</keyword>
<sequence length="284" mass="30588">MAPHLGLHARSEAGQSSNALTPTIIIGIALACAIGLGAALWLGIRFWKKQAAKRREGNRQSAFLNVRGVVKDAEKQALPSVGAPAVQGATFSRAQLDGNVVMPAKVVLRPDASREEIIDHYSGQGNLPRPFAPFTFAMNAPRQHLEPTGKVSRPASTVSFASSFRHSFLSSRPVSTISTASSLEQNKRKIRQTFNPVLPDELVISIGEHIAVVQSYDDGWCIVGRDSVFKPGEVELGAVPAWCFIKPVKGLKAERPMRSSSLGVTVNLDAPGAAREDIISWSNF</sequence>
<dbReference type="STRING" id="914234.M2QPT0"/>
<name>M2QPT0_CERS8</name>
<dbReference type="EMBL" id="KB445804">
    <property type="protein sequence ID" value="EMD34180.1"/>
    <property type="molecule type" value="Genomic_DNA"/>
</dbReference>
<dbReference type="AlphaFoldDB" id="M2QPT0"/>
<feature type="transmembrane region" description="Helical" evidence="1">
    <location>
        <begin position="20"/>
        <end position="44"/>
    </location>
</feature>
<evidence type="ECO:0008006" key="4">
    <source>
        <dbReference type="Google" id="ProtNLM"/>
    </source>
</evidence>
<evidence type="ECO:0000313" key="2">
    <source>
        <dbReference type="EMBL" id="EMD34180.1"/>
    </source>
</evidence>
<accession>M2QPT0</accession>
<proteinExistence type="predicted"/>
<evidence type="ECO:0000256" key="1">
    <source>
        <dbReference type="SAM" id="Phobius"/>
    </source>
</evidence>
<protein>
    <recommendedName>
        <fullName evidence="4">SH3 domain-containing protein</fullName>
    </recommendedName>
</protein>
<keyword evidence="3" id="KW-1185">Reference proteome</keyword>
<organism evidence="2 3">
    <name type="scientific">Ceriporiopsis subvermispora (strain B)</name>
    <name type="common">White-rot fungus</name>
    <name type="synonym">Gelatoporia subvermispora</name>
    <dbReference type="NCBI Taxonomy" id="914234"/>
    <lineage>
        <taxon>Eukaryota</taxon>
        <taxon>Fungi</taxon>
        <taxon>Dikarya</taxon>
        <taxon>Basidiomycota</taxon>
        <taxon>Agaricomycotina</taxon>
        <taxon>Agaricomycetes</taxon>
        <taxon>Polyporales</taxon>
        <taxon>Gelatoporiaceae</taxon>
        <taxon>Gelatoporia</taxon>
    </lineage>
</organism>
<dbReference type="HOGENOM" id="CLU_918506_0_0_1"/>
<reference evidence="2 3" key="1">
    <citation type="journal article" date="2012" name="Proc. Natl. Acad. Sci. U.S.A.">
        <title>Comparative genomics of Ceriporiopsis subvermispora and Phanerochaete chrysosporium provide insight into selective ligninolysis.</title>
        <authorList>
            <person name="Fernandez-Fueyo E."/>
            <person name="Ruiz-Duenas F.J."/>
            <person name="Ferreira P."/>
            <person name="Floudas D."/>
            <person name="Hibbett D.S."/>
            <person name="Canessa P."/>
            <person name="Larrondo L.F."/>
            <person name="James T.Y."/>
            <person name="Seelenfreund D."/>
            <person name="Lobos S."/>
            <person name="Polanco R."/>
            <person name="Tello M."/>
            <person name="Honda Y."/>
            <person name="Watanabe T."/>
            <person name="Watanabe T."/>
            <person name="Ryu J.S."/>
            <person name="Kubicek C.P."/>
            <person name="Schmoll M."/>
            <person name="Gaskell J."/>
            <person name="Hammel K.E."/>
            <person name="St John F.J."/>
            <person name="Vanden Wymelenberg A."/>
            <person name="Sabat G."/>
            <person name="Splinter BonDurant S."/>
            <person name="Syed K."/>
            <person name="Yadav J.S."/>
            <person name="Doddapaneni H."/>
            <person name="Subramanian V."/>
            <person name="Lavin J.L."/>
            <person name="Oguiza J.A."/>
            <person name="Perez G."/>
            <person name="Pisabarro A.G."/>
            <person name="Ramirez L."/>
            <person name="Santoyo F."/>
            <person name="Master E."/>
            <person name="Coutinho P.M."/>
            <person name="Henrissat B."/>
            <person name="Lombard V."/>
            <person name="Magnuson J.K."/>
            <person name="Kuees U."/>
            <person name="Hori C."/>
            <person name="Igarashi K."/>
            <person name="Samejima M."/>
            <person name="Held B.W."/>
            <person name="Barry K.W."/>
            <person name="LaButti K.M."/>
            <person name="Lapidus A."/>
            <person name="Lindquist E.A."/>
            <person name="Lucas S.M."/>
            <person name="Riley R."/>
            <person name="Salamov A.A."/>
            <person name="Hoffmeister D."/>
            <person name="Schwenk D."/>
            <person name="Hadar Y."/>
            <person name="Yarden O."/>
            <person name="de Vries R.P."/>
            <person name="Wiebenga A."/>
            <person name="Stenlid J."/>
            <person name="Eastwood D."/>
            <person name="Grigoriev I.V."/>
            <person name="Berka R.M."/>
            <person name="Blanchette R.A."/>
            <person name="Kersten P."/>
            <person name="Martinez A.T."/>
            <person name="Vicuna R."/>
            <person name="Cullen D."/>
        </authorList>
    </citation>
    <scope>NUCLEOTIDE SEQUENCE [LARGE SCALE GENOMIC DNA]</scope>
    <source>
        <strain evidence="2 3">B</strain>
    </source>
</reference>
<keyword evidence="1" id="KW-0812">Transmembrane</keyword>
<gene>
    <name evidence="2" type="ORF">CERSUDRAFT_117668</name>
</gene>
<evidence type="ECO:0000313" key="3">
    <source>
        <dbReference type="Proteomes" id="UP000016930"/>
    </source>
</evidence>
<dbReference type="Proteomes" id="UP000016930">
    <property type="component" value="Unassembled WGS sequence"/>
</dbReference>
<dbReference type="OrthoDB" id="5340910at2759"/>